<reference evidence="14" key="1">
    <citation type="submission" date="2017-01" db="EMBL/GenBank/DDBJ databases">
        <authorList>
            <person name="Varghese N."/>
            <person name="Submissions S."/>
        </authorList>
    </citation>
    <scope>NUCLEOTIDE SEQUENCE [LARGE SCALE GENOMIC DNA]</scope>
    <source>
        <strain evidence="14">DSM 24913</strain>
    </source>
</reference>
<evidence type="ECO:0000256" key="3">
    <source>
        <dbReference type="ARBA" id="ARBA00022448"/>
    </source>
</evidence>
<evidence type="ECO:0000259" key="12">
    <source>
        <dbReference type="Pfam" id="PF21687"/>
    </source>
</evidence>
<evidence type="ECO:0000256" key="7">
    <source>
        <dbReference type="ARBA" id="ARBA00022927"/>
    </source>
</evidence>
<dbReference type="SUPFAM" id="SSF158544">
    <property type="entry name" value="GspK insert domain-like"/>
    <property type="match status" value="2"/>
</dbReference>
<dbReference type="STRING" id="484498.SAMN05421686_1127"/>
<organism evidence="13 14">
    <name type="scientific">Thalassolituus maritimus</name>
    <dbReference type="NCBI Taxonomy" id="484498"/>
    <lineage>
        <taxon>Bacteria</taxon>
        <taxon>Pseudomonadati</taxon>
        <taxon>Pseudomonadota</taxon>
        <taxon>Gammaproteobacteria</taxon>
        <taxon>Oceanospirillales</taxon>
        <taxon>Oceanospirillaceae</taxon>
        <taxon>Thalassolituus</taxon>
    </lineage>
</organism>
<keyword evidence="5 10" id="KW-0997">Cell inner membrane</keyword>
<dbReference type="PANTHER" id="PTHR38831:SF1">
    <property type="entry name" value="TYPE II SECRETION SYSTEM PROTEIN K-RELATED"/>
    <property type="match status" value="1"/>
</dbReference>
<gene>
    <name evidence="13" type="ORF">SAMN05421686_1127</name>
</gene>
<keyword evidence="9 10" id="KW-0472">Membrane</keyword>
<dbReference type="InterPro" id="IPR049179">
    <property type="entry name" value="T2SSK_SAM-like_2nd"/>
</dbReference>
<keyword evidence="8" id="KW-1133">Transmembrane helix</keyword>
<evidence type="ECO:0000256" key="10">
    <source>
        <dbReference type="PIRNR" id="PIRNR002786"/>
    </source>
</evidence>
<comment type="subcellular location">
    <subcellularLocation>
        <location evidence="1 10">Cell inner membrane</location>
    </subcellularLocation>
</comment>
<keyword evidence="4 10" id="KW-1003">Cell membrane</keyword>
<protein>
    <recommendedName>
        <fullName evidence="10">Type II secretion system protein K</fullName>
    </recommendedName>
</protein>
<evidence type="ECO:0000256" key="4">
    <source>
        <dbReference type="ARBA" id="ARBA00022475"/>
    </source>
</evidence>
<dbReference type="PIRSF" id="PIRSF002786">
    <property type="entry name" value="XcpX"/>
    <property type="match status" value="1"/>
</dbReference>
<evidence type="ECO:0000313" key="13">
    <source>
        <dbReference type="EMBL" id="SIT15320.1"/>
    </source>
</evidence>
<evidence type="ECO:0000256" key="6">
    <source>
        <dbReference type="ARBA" id="ARBA00022692"/>
    </source>
</evidence>
<dbReference type="Pfam" id="PF03934">
    <property type="entry name" value="T2SSK"/>
    <property type="match status" value="1"/>
</dbReference>
<dbReference type="InterPro" id="IPR005628">
    <property type="entry name" value="GspK"/>
</dbReference>
<keyword evidence="3 10" id="KW-0813">Transport</keyword>
<sequence>MVLLMVLLIFSVVAILATSMIERQAIDIERSQTLFTQQQARLYALGAESAMRTGLFMDWEADSGIDHAAEEWNVERTFPLDPGVITIRIQDAQGRFNLNSLLPGGNATVYEQRFRNLLSLLGLEVNIASDWAKWLNQESNVDSKYLSMDPGYRPAYQACSHSSELMLIEGVDLDVYAKLEPFITCLPAAVQLNVNTAPDFVLAALDSRLTLTDAEQIIAGRGGEGYGSVQDFLGSAPISNLRTESPTDDGTGRPDAVTPLVETDFSVTTEYFEMFARIDLNGRIGTVEALIRRNIADGKMDTIRRDFSRRAAREAW</sequence>
<dbReference type="InterPro" id="IPR049031">
    <property type="entry name" value="T2SSK_SAM-like_1st"/>
</dbReference>
<keyword evidence="14" id="KW-1185">Reference proteome</keyword>
<evidence type="ECO:0000313" key="14">
    <source>
        <dbReference type="Proteomes" id="UP000185639"/>
    </source>
</evidence>
<dbReference type="PANTHER" id="PTHR38831">
    <property type="entry name" value="TYPE II SECRETION SYSTEM PROTEIN K"/>
    <property type="match status" value="1"/>
</dbReference>
<evidence type="ECO:0000256" key="2">
    <source>
        <dbReference type="ARBA" id="ARBA00007246"/>
    </source>
</evidence>
<evidence type="ECO:0000256" key="1">
    <source>
        <dbReference type="ARBA" id="ARBA00004533"/>
    </source>
</evidence>
<dbReference type="Gene3D" id="1.10.40.60">
    <property type="entry name" value="EpsJ-like"/>
    <property type="match status" value="2"/>
</dbReference>
<keyword evidence="6" id="KW-0812">Transmembrane</keyword>
<dbReference type="EMBL" id="FTOH01000012">
    <property type="protein sequence ID" value="SIT15320.1"/>
    <property type="molecule type" value="Genomic_DNA"/>
</dbReference>
<name>A0A1N7PXL3_9GAMM</name>
<evidence type="ECO:0000256" key="5">
    <source>
        <dbReference type="ARBA" id="ARBA00022519"/>
    </source>
</evidence>
<accession>A0A1N7PXL3</accession>
<keyword evidence="7" id="KW-0653">Protein transport</keyword>
<dbReference type="GO" id="GO:0005886">
    <property type="term" value="C:plasma membrane"/>
    <property type="evidence" value="ECO:0007669"/>
    <property type="project" value="UniProtKB-SubCell"/>
</dbReference>
<dbReference type="Proteomes" id="UP000185639">
    <property type="component" value="Unassembled WGS sequence"/>
</dbReference>
<comment type="similarity">
    <text evidence="2 10">Belongs to the GSP K family.</text>
</comment>
<dbReference type="AlphaFoldDB" id="A0A1N7PXL3"/>
<evidence type="ECO:0000259" key="11">
    <source>
        <dbReference type="Pfam" id="PF03934"/>
    </source>
</evidence>
<proteinExistence type="inferred from homology"/>
<feature type="domain" description="T2SS protein K second SAM-like" evidence="11">
    <location>
        <begin position="192"/>
        <end position="244"/>
    </location>
</feature>
<evidence type="ECO:0000256" key="9">
    <source>
        <dbReference type="ARBA" id="ARBA00023136"/>
    </source>
</evidence>
<dbReference type="SUPFAM" id="SSF54523">
    <property type="entry name" value="Pili subunits"/>
    <property type="match status" value="1"/>
</dbReference>
<dbReference type="Gene3D" id="3.30.1300.30">
    <property type="entry name" value="GSPII I/J protein-like"/>
    <property type="match status" value="1"/>
</dbReference>
<dbReference type="NCBIfam" id="NF037980">
    <property type="entry name" value="T2SS_GspK"/>
    <property type="match status" value="1"/>
</dbReference>
<dbReference type="InterPro" id="IPR038072">
    <property type="entry name" value="GspK_central_sf"/>
</dbReference>
<dbReference type="Pfam" id="PF21687">
    <property type="entry name" value="T2SSK_1st"/>
    <property type="match status" value="1"/>
</dbReference>
<evidence type="ECO:0000256" key="8">
    <source>
        <dbReference type="ARBA" id="ARBA00022989"/>
    </source>
</evidence>
<dbReference type="InterPro" id="IPR045584">
    <property type="entry name" value="Pilin-like"/>
</dbReference>
<dbReference type="GO" id="GO:0009306">
    <property type="term" value="P:protein secretion"/>
    <property type="evidence" value="ECO:0007669"/>
    <property type="project" value="InterPro"/>
</dbReference>
<feature type="domain" description="T2SS protein K first SAM-like" evidence="12">
    <location>
        <begin position="94"/>
        <end position="188"/>
    </location>
</feature>